<keyword evidence="1" id="KW-0732">Signal</keyword>
<dbReference type="Gene3D" id="3.90.550.10">
    <property type="entry name" value="Spore Coat Polysaccharide Biosynthesis Protein SpsA, Chain A"/>
    <property type="match status" value="1"/>
</dbReference>
<dbReference type="OrthoDB" id="509617at2759"/>
<dbReference type="AlphaFoldDB" id="A0A9D4TWY1"/>
<reference evidence="2" key="1">
    <citation type="journal article" date="2019" name="Plant J.">
        <title>Chlorella vulgaris genome assembly and annotation reveals the molecular basis for metabolic acclimation to high light conditions.</title>
        <authorList>
            <person name="Cecchin M."/>
            <person name="Marcolungo L."/>
            <person name="Rossato M."/>
            <person name="Girolomoni L."/>
            <person name="Cosentino E."/>
            <person name="Cuine S."/>
            <person name="Li-Beisson Y."/>
            <person name="Delledonne M."/>
            <person name="Ballottari M."/>
        </authorList>
    </citation>
    <scope>NUCLEOTIDE SEQUENCE</scope>
    <source>
        <strain evidence="2">211/11P</strain>
    </source>
</reference>
<dbReference type="InterPro" id="IPR029044">
    <property type="entry name" value="Nucleotide-diphossugar_trans"/>
</dbReference>
<evidence type="ECO:0000313" key="3">
    <source>
        <dbReference type="Proteomes" id="UP001055712"/>
    </source>
</evidence>
<evidence type="ECO:0000313" key="2">
    <source>
        <dbReference type="EMBL" id="KAI3436704.1"/>
    </source>
</evidence>
<proteinExistence type="predicted"/>
<gene>
    <name evidence="2" type="ORF">D9Q98_006119</name>
</gene>
<name>A0A9D4TWY1_CHLVU</name>
<feature type="chain" id="PRO_5039175285" evidence="1">
    <location>
        <begin position="18"/>
        <end position="368"/>
    </location>
</feature>
<keyword evidence="3" id="KW-1185">Reference proteome</keyword>
<protein>
    <submittedName>
        <fullName evidence="2">Uncharacterized protein</fullName>
    </submittedName>
</protein>
<dbReference type="SUPFAM" id="SSF53448">
    <property type="entry name" value="Nucleotide-diphospho-sugar transferases"/>
    <property type="match status" value="1"/>
</dbReference>
<evidence type="ECO:0000256" key="1">
    <source>
        <dbReference type="SAM" id="SignalP"/>
    </source>
</evidence>
<dbReference type="EMBL" id="SIDB01000002">
    <property type="protein sequence ID" value="KAI3436704.1"/>
    <property type="molecule type" value="Genomic_DNA"/>
</dbReference>
<organism evidence="2 3">
    <name type="scientific">Chlorella vulgaris</name>
    <name type="common">Green alga</name>
    <dbReference type="NCBI Taxonomy" id="3077"/>
    <lineage>
        <taxon>Eukaryota</taxon>
        <taxon>Viridiplantae</taxon>
        <taxon>Chlorophyta</taxon>
        <taxon>core chlorophytes</taxon>
        <taxon>Trebouxiophyceae</taxon>
        <taxon>Chlorellales</taxon>
        <taxon>Chlorellaceae</taxon>
        <taxon>Chlorella clade</taxon>
        <taxon>Chlorella</taxon>
    </lineage>
</organism>
<dbReference type="Proteomes" id="UP001055712">
    <property type="component" value="Unassembled WGS sequence"/>
</dbReference>
<feature type="signal peptide" evidence="1">
    <location>
        <begin position="1"/>
        <end position="17"/>
    </location>
</feature>
<comment type="caution">
    <text evidence="2">The sequence shown here is derived from an EMBL/GenBank/DDBJ whole genome shotgun (WGS) entry which is preliminary data.</text>
</comment>
<accession>A0A9D4TWY1</accession>
<reference evidence="2" key="2">
    <citation type="submission" date="2020-11" db="EMBL/GenBank/DDBJ databases">
        <authorList>
            <person name="Cecchin M."/>
            <person name="Marcolungo L."/>
            <person name="Rossato M."/>
            <person name="Girolomoni L."/>
            <person name="Cosentino E."/>
            <person name="Cuine S."/>
            <person name="Li-Beisson Y."/>
            <person name="Delledonne M."/>
            <person name="Ballottari M."/>
        </authorList>
    </citation>
    <scope>NUCLEOTIDE SEQUENCE</scope>
    <source>
        <strain evidence="2">211/11P</strain>
        <tissue evidence="2">Whole cell</tissue>
    </source>
</reference>
<sequence>MAVLCLMLTFRLHLLKHQHQQLQLTARQQQQRRRVAVPLPPGFRYNKVVTIVAFDRFHYFRHVINQLLEAWGSEDYVVAIWIDGAPKKEASFSREGWEQIVAYSQQLQWLSRDAGVGFRDVLVDVAPTNLGVWANKKRGVAGAMQLTDFAVVLEDDIVLSRDALRWFEWHVTSGLIFERPDIAIATCWSTSFPHSPGAVEAHDLLLARQLGLLDKYWVDAWAQPWGWALWRRTWDELGLNSSWNGQDFQLGQALKARGRFETMPLVARCNNIGSVGQNKKGELTGHVHQRAITSEQLPATDLDQCWYSELERANHTAPIDLEPLYKQLVPAGLRLDTKHLNSSLTDRFLATDAFMAAHPVSSNWLSTC</sequence>